<dbReference type="PROSITE" id="PS00108">
    <property type="entry name" value="PROTEIN_KINASE_ST"/>
    <property type="match status" value="1"/>
</dbReference>
<sequence length="618" mass="70372">MDLKVAGRYRLIKKLGQGSFGDVFQGVNIKSGEEVAIKLERKSQKYPQLQYEYRVLKILESGETGIPRALYFGEEGDYNVMVMENLGPTLESLFKFCESQLTEATLAEMAIQCLKRLEYLHSKGFIHRDIKPQNFLIGSKPKEGSIYLIDFGLAKRYIDPKTGNHTIFKKYRGNYGTLNFCSLRATLGHEQSRRDDLESLGYMLAYFGSGGKLPWSDIALKDTHKDEQKACTEVSEDDISEQVGTSDVEANKINRIKLIVEAKKNANFGTLFQNLRSQEFSMYIQYARQLKFEETPNYTYLRQLFEQVLARNQYDPSCHVQFDWLRRRKILIDQTSAASISFFGASKFSHHNFDSDHGSLYCANSAKNSMDCSTFQISATSSTASFIPRASSLFMSRRGKRRQNSDSSESSISNMDYHRSNSNPSKASQIQEKGAEKVYQPSKFYSKKGPTQVHKDSAQLPVMSPDLFKIKEATLERIISQNTQPLSPDLRQALKDRLATQRLFSAEMKGLQKLPLLSAREPFLNIKKANRRGAQAEARPLNLTQIKQKLQNNNFRLLNTAEKVDGLIKQSKEAMIKRKQRIAELLLSEPCLRVESSESSQWSGEGYSEISQQKEESD</sequence>
<comment type="caution">
    <text evidence="8">The sequence shown here is derived from an EMBL/GenBank/DDBJ whole genome shotgun (WGS) entry which is preliminary data.</text>
</comment>
<dbReference type="PROSITE" id="PS00107">
    <property type="entry name" value="PROTEIN_KINASE_ATP"/>
    <property type="match status" value="1"/>
</dbReference>
<proteinExistence type="predicted"/>
<feature type="domain" description="Protein kinase" evidence="7">
    <location>
        <begin position="9"/>
        <end position="281"/>
    </location>
</feature>
<protein>
    <recommendedName>
        <fullName evidence="4">Casein kinase I</fullName>
        <ecNumber evidence="1">2.7.11.1</ecNumber>
    </recommendedName>
</protein>
<evidence type="ECO:0000259" key="7">
    <source>
        <dbReference type="PROSITE" id="PS50011"/>
    </source>
</evidence>
<dbReference type="SMART" id="SM00220">
    <property type="entry name" value="S_TKc"/>
    <property type="match status" value="1"/>
</dbReference>
<dbReference type="InterPro" id="IPR011009">
    <property type="entry name" value="Kinase-like_dom_sf"/>
</dbReference>
<organism evidence="8 9">
    <name type="scientific">Halteria grandinella</name>
    <dbReference type="NCBI Taxonomy" id="5974"/>
    <lineage>
        <taxon>Eukaryota</taxon>
        <taxon>Sar</taxon>
        <taxon>Alveolata</taxon>
        <taxon>Ciliophora</taxon>
        <taxon>Intramacronucleata</taxon>
        <taxon>Spirotrichea</taxon>
        <taxon>Stichotrichia</taxon>
        <taxon>Sporadotrichida</taxon>
        <taxon>Halteriidae</taxon>
        <taxon>Halteria</taxon>
    </lineage>
</organism>
<feature type="compositionally biased region" description="Polar residues" evidence="6">
    <location>
        <begin position="420"/>
        <end position="431"/>
    </location>
</feature>
<keyword evidence="2 5" id="KW-0547">Nucleotide-binding</keyword>
<dbReference type="InterPro" id="IPR008271">
    <property type="entry name" value="Ser/Thr_kinase_AS"/>
</dbReference>
<dbReference type="SUPFAM" id="SSF56112">
    <property type="entry name" value="Protein kinase-like (PK-like)"/>
    <property type="match status" value="1"/>
</dbReference>
<dbReference type="PROSITE" id="PS50011">
    <property type="entry name" value="PROTEIN_KINASE_DOM"/>
    <property type="match status" value="1"/>
</dbReference>
<evidence type="ECO:0000256" key="5">
    <source>
        <dbReference type="PROSITE-ProRule" id="PRU10141"/>
    </source>
</evidence>
<dbReference type="GO" id="GO:0005524">
    <property type="term" value="F:ATP binding"/>
    <property type="evidence" value="ECO:0007669"/>
    <property type="project" value="UniProtKB-UniRule"/>
</dbReference>
<dbReference type="Proteomes" id="UP000785679">
    <property type="component" value="Unassembled WGS sequence"/>
</dbReference>
<evidence type="ECO:0000313" key="8">
    <source>
        <dbReference type="EMBL" id="TNV81055.1"/>
    </source>
</evidence>
<name>A0A8J8NVK6_HALGN</name>
<keyword evidence="9" id="KW-1185">Reference proteome</keyword>
<dbReference type="EMBL" id="RRYP01006633">
    <property type="protein sequence ID" value="TNV81055.1"/>
    <property type="molecule type" value="Genomic_DNA"/>
</dbReference>
<reference evidence="8" key="1">
    <citation type="submission" date="2019-06" db="EMBL/GenBank/DDBJ databases">
        <authorList>
            <person name="Zheng W."/>
        </authorList>
    </citation>
    <scope>NUCLEOTIDE SEQUENCE</scope>
    <source>
        <strain evidence="8">QDHG01</strain>
    </source>
</reference>
<dbReference type="InterPro" id="IPR050235">
    <property type="entry name" value="CK1_Ser-Thr_kinase"/>
</dbReference>
<feature type="binding site" evidence="5">
    <location>
        <position position="38"/>
    </location>
    <ligand>
        <name>ATP</name>
        <dbReference type="ChEBI" id="CHEBI:30616"/>
    </ligand>
</feature>
<evidence type="ECO:0000256" key="2">
    <source>
        <dbReference type="ARBA" id="ARBA00022741"/>
    </source>
</evidence>
<feature type="region of interest" description="Disordered" evidence="6">
    <location>
        <begin position="396"/>
        <end position="434"/>
    </location>
</feature>
<dbReference type="CDD" id="cd14016">
    <property type="entry name" value="STKc_CK1"/>
    <property type="match status" value="1"/>
</dbReference>
<evidence type="ECO:0000256" key="6">
    <source>
        <dbReference type="SAM" id="MobiDB-lite"/>
    </source>
</evidence>
<evidence type="ECO:0000313" key="9">
    <source>
        <dbReference type="Proteomes" id="UP000785679"/>
    </source>
</evidence>
<evidence type="ECO:0000256" key="3">
    <source>
        <dbReference type="ARBA" id="ARBA00022840"/>
    </source>
</evidence>
<dbReference type="Pfam" id="PF00069">
    <property type="entry name" value="Pkinase"/>
    <property type="match status" value="1"/>
</dbReference>
<feature type="region of interest" description="Disordered" evidence="6">
    <location>
        <begin position="594"/>
        <end position="618"/>
    </location>
</feature>
<dbReference type="PANTHER" id="PTHR11909">
    <property type="entry name" value="CASEIN KINASE-RELATED"/>
    <property type="match status" value="1"/>
</dbReference>
<dbReference type="Gene3D" id="1.10.510.10">
    <property type="entry name" value="Transferase(Phosphotransferase) domain 1"/>
    <property type="match status" value="1"/>
</dbReference>
<gene>
    <name evidence="8" type="ORF">FGO68_gene1000</name>
</gene>
<dbReference type="InterPro" id="IPR000719">
    <property type="entry name" value="Prot_kinase_dom"/>
</dbReference>
<evidence type="ECO:0000256" key="1">
    <source>
        <dbReference type="ARBA" id="ARBA00012513"/>
    </source>
</evidence>
<accession>A0A8J8NVK6</accession>
<dbReference type="OrthoDB" id="3258886at2759"/>
<keyword evidence="3 5" id="KW-0067">ATP-binding</keyword>
<dbReference type="AlphaFoldDB" id="A0A8J8NVK6"/>
<dbReference type="EC" id="2.7.11.1" evidence="1"/>
<dbReference type="GO" id="GO:0004674">
    <property type="term" value="F:protein serine/threonine kinase activity"/>
    <property type="evidence" value="ECO:0007669"/>
    <property type="project" value="UniProtKB-EC"/>
</dbReference>
<evidence type="ECO:0000256" key="4">
    <source>
        <dbReference type="ARBA" id="ARBA00023860"/>
    </source>
</evidence>
<dbReference type="InterPro" id="IPR017441">
    <property type="entry name" value="Protein_kinase_ATP_BS"/>
</dbReference>
<feature type="compositionally biased region" description="Low complexity" evidence="6">
    <location>
        <begin position="597"/>
        <end position="609"/>
    </location>
</feature>